<evidence type="ECO:0000256" key="1">
    <source>
        <dbReference type="SAM" id="SignalP"/>
    </source>
</evidence>
<dbReference type="Pfam" id="PF08282">
    <property type="entry name" value="Hydrolase_3"/>
    <property type="match status" value="1"/>
</dbReference>
<sequence length="370" mass="42500">MYSISSIKFLLCLIFLSLFFVDNYKALSENSLFFFLQPKIRSNRKNFIKKSYYELLNYKKSDDCLNDLLYKNNIKLIAIDIDGTLADDSSKISNENIQAMHIAKKLGINVIFATGRLYSTCLNLFEQKQIEQFELDKYDGIYANGAYINLKGNYLDIRKFSDRNIDTLLFSLSHYNILEYALFSNKDDMYVYSEDPNIQKHLIKKEYEGNKNEVKYVKTLYPDHNIVLLNKLNDIFNIGDIVKVYLFGKLFPEQKHIGDILKIVKDELSPHFSVYMEESNGGFVSIRPLNTSKTLAIDTYTRLHNIKLDEVLSIANGENDVDLLSVTGYSVSVKNAVSNAYKAAKCASTKTNNEHAIADIIYKVISGRRL</sequence>
<dbReference type="OMA" id="MDGVYSH"/>
<dbReference type="SUPFAM" id="SSF56784">
    <property type="entry name" value="HAD-like"/>
    <property type="match status" value="1"/>
</dbReference>
<reference evidence="2 3" key="1">
    <citation type="submission" date="2015-04" db="EMBL/GenBank/DDBJ databases">
        <authorList>
            <consortium name="Pathogen Informatics"/>
        </authorList>
    </citation>
    <scope>NUCLEOTIDE SEQUENCE [LARGE SCALE GENOMIC DNA]</scope>
    <source>
        <strain evidence="2 3">SGS1</strain>
    </source>
</reference>
<feature type="signal peptide" evidence="1">
    <location>
        <begin position="1"/>
        <end position="26"/>
    </location>
</feature>
<dbReference type="PANTHER" id="PTHR10000:SF8">
    <property type="entry name" value="HAD SUPERFAMILY HYDROLASE-LIKE, TYPE 3"/>
    <property type="match status" value="1"/>
</dbReference>
<dbReference type="GO" id="GO:0005829">
    <property type="term" value="C:cytosol"/>
    <property type="evidence" value="ECO:0007669"/>
    <property type="project" value="TreeGrafter"/>
</dbReference>
<dbReference type="PANTHER" id="PTHR10000">
    <property type="entry name" value="PHOSPHOSERINE PHOSPHATASE"/>
    <property type="match status" value="1"/>
</dbReference>
<dbReference type="Gene3D" id="3.40.50.1000">
    <property type="entry name" value="HAD superfamily/HAD-like"/>
    <property type="match status" value="1"/>
</dbReference>
<dbReference type="EC" id="3.1.3.1" evidence="2"/>
<keyword evidence="1" id="KW-0732">Signal</keyword>
<proteinExistence type="predicted"/>
<dbReference type="RefSeq" id="XP_028535203.1">
    <property type="nucleotide sequence ID" value="XM_028679495.1"/>
</dbReference>
<dbReference type="GeneID" id="39738849"/>
<dbReference type="EMBL" id="LN835309">
    <property type="protein sequence ID" value="CRH02683.1"/>
    <property type="molecule type" value="Genomic_DNA"/>
</dbReference>
<feature type="chain" id="PRO_5012158945" evidence="1">
    <location>
        <begin position="27"/>
        <end position="370"/>
    </location>
</feature>
<dbReference type="Proteomes" id="UP000220158">
    <property type="component" value="Chromosome 14"/>
</dbReference>
<accession>A0A1J1HB99</accession>
<dbReference type="GO" id="GO:0000287">
    <property type="term" value="F:magnesium ion binding"/>
    <property type="evidence" value="ECO:0007669"/>
    <property type="project" value="TreeGrafter"/>
</dbReference>
<protein>
    <submittedName>
        <fullName evidence="2">Haloacid dehalogenase-like hydrolase, putative</fullName>
        <ecNumber evidence="2">3.1.3.1</ecNumber>
    </submittedName>
</protein>
<evidence type="ECO:0000313" key="2">
    <source>
        <dbReference type="EMBL" id="CRH02683.1"/>
    </source>
</evidence>
<dbReference type="AlphaFoldDB" id="A0A1J1HB99"/>
<dbReference type="OrthoDB" id="27226at2759"/>
<name>A0A1J1HB99_PLARL</name>
<evidence type="ECO:0000313" key="3">
    <source>
        <dbReference type="Proteomes" id="UP000220158"/>
    </source>
</evidence>
<keyword evidence="2" id="KW-0378">Hydrolase</keyword>
<organism evidence="2 3">
    <name type="scientific">Plasmodium relictum</name>
    <dbReference type="NCBI Taxonomy" id="85471"/>
    <lineage>
        <taxon>Eukaryota</taxon>
        <taxon>Sar</taxon>
        <taxon>Alveolata</taxon>
        <taxon>Apicomplexa</taxon>
        <taxon>Aconoidasida</taxon>
        <taxon>Haemosporida</taxon>
        <taxon>Plasmodiidae</taxon>
        <taxon>Plasmodium</taxon>
        <taxon>Plasmodium (Haemamoeba)</taxon>
    </lineage>
</organism>
<dbReference type="KEGG" id="prel:PRELSG_1441700"/>
<dbReference type="InterPro" id="IPR006379">
    <property type="entry name" value="HAD-SF_hydro_IIB"/>
</dbReference>
<dbReference type="InterPro" id="IPR036412">
    <property type="entry name" value="HAD-like_sf"/>
</dbReference>
<dbReference type="NCBIfam" id="TIGR01484">
    <property type="entry name" value="HAD-SF-IIB"/>
    <property type="match status" value="1"/>
</dbReference>
<dbReference type="VEuPathDB" id="PlasmoDB:PRELSG_1441700"/>
<dbReference type="Gene3D" id="3.30.1240.10">
    <property type="match status" value="1"/>
</dbReference>
<gene>
    <name evidence="2" type="primary">HAD3</name>
    <name evidence="2" type="ORF">PRELSG_1441700</name>
</gene>
<dbReference type="InterPro" id="IPR023214">
    <property type="entry name" value="HAD_sf"/>
</dbReference>
<dbReference type="GO" id="GO:0004035">
    <property type="term" value="F:alkaline phosphatase activity"/>
    <property type="evidence" value="ECO:0007669"/>
    <property type="project" value="UniProtKB-EC"/>
</dbReference>
<keyword evidence="3" id="KW-1185">Reference proteome</keyword>